<dbReference type="InterPro" id="IPR045926">
    <property type="entry name" value="DUF6345"/>
</dbReference>
<keyword evidence="3" id="KW-1185">Reference proteome</keyword>
<reference evidence="2 3" key="1">
    <citation type="journal article" date="2022" name="IScience">
        <title>An ultrasensitive nanofiber-based assay for enzymatic hydrolysis and deep-sea microbial degradation of cellulose.</title>
        <authorList>
            <person name="Tsudome M."/>
            <person name="Tachioka M."/>
            <person name="Miyazaki M."/>
            <person name="Uchimura K."/>
            <person name="Tsuda M."/>
            <person name="Takaki Y."/>
            <person name="Deguchi S."/>
        </authorList>
    </citation>
    <scope>NUCLEOTIDE SEQUENCE [LARGE SCALE GENOMIC DNA]</scope>
    <source>
        <strain evidence="2 3">GE09</strain>
    </source>
</reference>
<feature type="signal peptide" evidence="1">
    <location>
        <begin position="1"/>
        <end position="24"/>
    </location>
</feature>
<dbReference type="EMBL" id="AP023086">
    <property type="protein sequence ID" value="BCD97054.1"/>
    <property type="molecule type" value="Genomic_DNA"/>
</dbReference>
<evidence type="ECO:0000313" key="2">
    <source>
        <dbReference type="EMBL" id="BCD97054.1"/>
    </source>
</evidence>
<dbReference type="AlphaFoldDB" id="A0AAN2BJL0"/>
<keyword evidence="1" id="KW-0732">Signal</keyword>
<gene>
    <name evidence="2" type="ORF">MARGE09_P1254</name>
</gene>
<dbReference type="RefSeq" id="WP_236986531.1">
    <property type="nucleotide sequence ID" value="NZ_AP023086.1"/>
</dbReference>
<evidence type="ECO:0000313" key="3">
    <source>
        <dbReference type="Proteomes" id="UP001320119"/>
    </source>
</evidence>
<feature type="chain" id="PRO_5042936871" description="Secreted protein" evidence="1">
    <location>
        <begin position="25"/>
        <end position="292"/>
    </location>
</feature>
<dbReference type="Pfam" id="PF19872">
    <property type="entry name" value="DUF6345"/>
    <property type="match status" value="1"/>
</dbReference>
<proteinExistence type="predicted"/>
<sequence>MKLKTLLSCAISIGLYGALAPANAAYEAKSYAITTWNAGCSGSTRNSWDDMADAWYDEITRKGVNFFGWCIGGHCSDAYSRDGQQVDGSIRNSQFADRSIVNWGNDSAHMDEGDAVMLALHGFETGNDYGGRVRVNEAGGGNCNIRRSEMDIGDFDQEFLHLSSCQSMDDNQWSSWWRAFDGAHQVTGFHGLMWIGQTLINDYRDFARDAFSKTIADSWLDNMYVPNIQNNDDQCPVAYAVGANHNDMWDRIGKERYNRVLSDPNNIGWWGVMYIEGCDPQAETVIGSDLNN</sequence>
<evidence type="ECO:0008006" key="4">
    <source>
        <dbReference type="Google" id="ProtNLM"/>
    </source>
</evidence>
<dbReference type="KEGG" id="marq:MARGE09_P1254"/>
<protein>
    <recommendedName>
        <fullName evidence="4">Secreted protein</fullName>
    </recommendedName>
</protein>
<dbReference type="Proteomes" id="UP001320119">
    <property type="component" value="Chromosome"/>
</dbReference>
<evidence type="ECO:0000256" key="1">
    <source>
        <dbReference type="SAM" id="SignalP"/>
    </source>
</evidence>
<name>A0AAN2BJL0_9GAMM</name>
<organism evidence="2 3">
    <name type="scientific">Marinagarivorans cellulosilyticus</name>
    <dbReference type="NCBI Taxonomy" id="2721545"/>
    <lineage>
        <taxon>Bacteria</taxon>
        <taxon>Pseudomonadati</taxon>
        <taxon>Pseudomonadota</taxon>
        <taxon>Gammaproteobacteria</taxon>
        <taxon>Cellvibrionales</taxon>
        <taxon>Cellvibrionaceae</taxon>
        <taxon>Marinagarivorans</taxon>
    </lineage>
</organism>
<accession>A0AAN2BJL0</accession>